<keyword evidence="1" id="KW-1133">Transmembrane helix</keyword>
<proteinExistence type="predicted"/>
<protein>
    <submittedName>
        <fullName evidence="2">Unannotated protein</fullName>
    </submittedName>
</protein>
<keyword evidence="1" id="KW-0472">Membrane</keyword>
<dbReference type="AlphaFoldDB" id="A0A6J7V5C8"/>
<name>A0A6J7V5C8_9ZZZZ</name>
<sequence length="78" mass="8518">MEIGQTAILVEIATLNSWESRKRVQMVALAISLNGPAKFVTWGVISISVPNLIMIGLIVVFFVLALVIPFPSHKKNGE</sequence>
<organism evidence="2">
    <name type="scientific">freshwater metagenome</name>
    <dbReference type="NCBI Taxonomy" id="449393"/>
    <lineage>
        <taxon>unclassified sequences</taxon>
        <taxon>metagenomes</taxon>
        <taxon>ecological metagenomes</taxon>
    </lineage>
</organism>
<reference evidence="2" key="1">
    <citation type="submission" date="2020-05" db="EMBL/GenBank/DDBJ databases">
        <authorList>
            <person name="Chiriac C."/>
            <person name="Salcher M."/>
            <person name="Ghai R."/>
            <person name="Kavagutti S V."/>
        </authorList>
    </citation>
    <scope>NUCLEOTIDE SEQUENCE</scope>
</reference>
<dbReference type="EMBL" id="CAFBRB010000035">
    <property type="protein sequence ID" value="CAB5073590.1"/>
    <property type="molecule type" value="Genomic_DNA"/>
</dbReference>
<feature type="transmembrane region" description="Helical" evidence="1">
    <location>
        <begin position="51"/>
        <end position="70"/>
    </location>
</feature>
<accession>A0A6J7V5C8</accession>
<evidence type="ECO:0000256" key="1">
    <source>
        <dbReference type="SAM" id="Phobius"/>
    </source>
</evidence>
<evidence type="ECO:0000313" key="2">
    <source>
        <dbReference type="EMBL" id="CAB5073590.1"/>
    </source>
</evidence>
<keyword evidence="1" id="KW-0812">Transmembrane</keyword>
<gene>
    <name evidence="2" type="ORF">UFOPK4401_00477</name>
</gene>